<comment type="subcellular location">
    <subcellularLocation>
        <location evidence="1 8">Endoplasmic reticulum membrane</location>
        <topology evidence="1 8">Multi-pass membrane protein</topology>
    </subcellularLocation>
</comment>
<keyword evidence="4 8" id="KW-0812">Transmembrane</keyword>
<dbReference type="InterPro" id="IPR003038">
    <property type="entry name" value="DAD/Ost2"/>
</dbReference>
<comment type="subunit">
    <text evidence="8">Component of the oligosaccharyltransferase (OST) complex.</text>
</comment>
<evidence type="ECO:0000256" key="8">
    <source>
        <dbReference type="RuleBase" id="RU361136"/>
    </source>
</evidence>
<feature type="transmembrane region" description="Helical" evidence="8">
    <location>
        <begin position="113"/>
        <end position="132"/>
    </location>
</feature>
<evidence type="ECO:0000256" key="6">
    <source>
        <dbReference type="ARBA" id="ARBA00022989"/>
    </source>
</evidence>
<sequence>MTNMAKTLKANTPKVTSTSSAVLTDFQETFKTSKRAYFAQIEKYPKLKLIDTFCFFLVLLGVIQCTFIILIRDNFPFNAFLAGFIICVGQFVLLMSLWLQLCNSFPGISKNRAFAEFIVASLILHFVCLHFIN</sequence>
<organism evidence="9 10">
    <name type="scientific">Saccharomyces pastorianus</name>
    <name type="common">Lager yeast</name>
    <name type="synonym">Saccharomyces cerevisiae x Saccharomyces eubayanus</name>
    <dbReference type="NCBI Taxonomy" id="27292"/>
    <lineage>
        <taxon>Eukaryota</taxon>
        <taxon>Fungi</taxon>
        <taxon>Dikarya</taxon>
        <taxon>Ascomycota</taxon>
        <taxon>Saccharomycotina</taxon>
        <taxon>Saccharomycetes</taxon>
        <taxon>Saccharomycetales</taxon>
        <taxon>Saccharomycetaceae</taxon>
        <taxon>Saccharomyces</taxon>
    </lineage>
</organism>
<evidence type="ECO:0000256" key="2">
    <source>
        <dbReference type="ARBA" id="ARBA00004922"/>
    </source>
</evidence>
<evidence type="ECO:0000313" key="10">
    <source>
        <dbReference type="Proteomes" id="UP000501346"/>
    </source>
</evidence>
<proteinExistence type="inferred from homology"/>
<dbReference type="GO" id="GO:0016740">
    <property type="term" value="F:transferase activity"/>
    <property type="evidence" value="ECO:0007669"/>
    <property type="project" value="UniProtKB-KW"/>
</dbReference>
<dbReference type="Pfam" id="PF02109">
    <property type="entry name" value="DAD"/>
    <property type="match status" value="1"/>
</dbReference>
<dbReference type="AlphaFoldDB" id="A0A6C1E090"/>
<evidence type="ECO:0000256" key="7">
    <source>
        <dbReference type="ARBA" id="ARBA00023136"/>
    </source>
</evidence>
<keyword evidence="9" id="KW-0808">Transferase</keyword>
<evidence type="ECO:0000256" key="4">
    <source>
        <dbReference type="ARBA" id="ARBA00022692"/>
    </source>
</evidence>
<dbReference type="PANTHER" id="PTHR10705:SF0">
    <property type="entry name" value="DOLICHYL-DIPHOSPHOOLIGOSACCHARIDE--PROTEIN GLYCOSYLTRANSFERASE SUBUNIT DAD1"/>
    <property type="match status" value="1"/>
</dbReference>
<keyword evidence="10" id="KW-1185">Reference proteome</keyword>
<dbReference type="PANTHER" id="PTHR10705">
    <property type="entry name" value="DOLICHYL-DIPHOSPHOOLIGOSACCHARIDE--PROTEIN GLYCOSYLTRANSFERASE SUBUNIT DAD1"/>
    <property type="match status" value="1"/>
</dbReference>
<dbReference type="PIRSF" id="PIRSF005588">
    <property type="entry name" value="DAD"/>
    <property type="match status" value="1"/>
</dbReference>
<dbReference type="EMBL" id="CP048996">
    <property type="protein sequence ID" value="QID82441.1"/>
    <property type="molecule type" value="Genomic_DNA"/>
</dbReference>
<keyword evidence="5 8" id="KW-0256">Endoplasmic reticulum</keyword>
<evidence type="ECO:0000256" key="5">
    <source>
        <dbReference type="ARBA" id="ARBA00022824"/>
    </source>
</evidence>
<evidence type="ECO:0000256" key="3">
    <source>
        <dbReference type="ARBA" id="ARBA00009386"/>
    </source>
</evidence>
<evidence type="ECO:0000313" key="9">
    <source>
        <dbReference type="EMBL" id="QID82441.1"/>
    </source>
</evidence>
<dbReference type="Proteomes" id="UP000501346">
    <property type="component" value="Chromosome ScXV-ScXI"/>
</dbReference>
<gene>
    <name evidence="9" type="primary">OST2_1</name>
    <name evidence="9" type="ORF">GRS66_004864</name>
</gene>
<protein>
    <recommendedName>
        <fullName evidence="8">Dolichyl-diphosphooligosaccharide--protein glycosyltransferase subunit OST2</fullName>
        <shortName evidence="8">Oligosaccharyl transferase subunit OST2</shortName>
    </recommendedName>
</protein>
<dbReference type="OrthoDB" id="445566at2759"/>
<evidence type="ECO:0000256" key="1">
    <source>
        <dbReference type="ARBA" id="ARBA00004477"/>
    </source>
</evidence>
<reference evidence="9 10" key="1">
    <citation type="journal article" date="2019" name="BMC Genomics">
        <title>Chromosome level assembly and comparative genome analysis confirm lager-brewing yeasts originated from a single hybridization.</title>
        <authorList>
            <person name="Salazar A.N."/>
            <person name="Gorter de Vries A.R."/>
            <person name="van den Broek M."/>
            <person name="Brouwers N."/>
            <person name="de la Torre Cortes P."/>
            <person name="Kuijpers N.G.A."/>
            <person name="Daran J.G."/>
            <person name="Abeel T."/>
        </authorList>
    </citation>
    <scope>NUCLEOTIDE SEQUENCE [LARGE SCALE GENOMIC DNA]</scope>
    <source>
        <strain evidence="9 10">CBS 1483</strain>
    </source>
</reference>
<dbReference type="UniPathway" id="UPA00378"/>
<accession>A0A6C1E090</accession>
<dbReference type="GO" id="GO:0006487">
    <property type="term" value="P:protein N-linked glycosylation"/>
    <property type="evidence" value="ECO:0007669"/>
    <property type="project" value="TreeGrafter"/>
</dbReference>
<dbReference type="GO" id="GO:0008250">
    <property type="term" value="C:oligosaccharyltransferase complex"/>
    <property type="evidence" value="ECO:0007669"/>
    <property type="project" value="InterPro"/>
</dbReference>
<name>A0A6C1E090_SACPS</name>
<comment type="function">
    <text evidence="8">Subunit of the oligosaccharyl transferase (OST) complex that catalyzes the initial transfer of a defined glycan (Glc(3)Man(9)GlcNAc(2) in eukaryotes) from the lipid carrier dolichol-pyrophosphate to an asparagine residue within an Asn-X-Ser/Thr consensus motif in nascent polypeptide chains, the first step in protein N-glycosylation. N-glycosylation occurs cotranslationally and the complex associates with the Sec61 complex at the channel-forming translocon complex that mediates protein translocation across the endoplasmic reticulum (ER). All subunits are required for a maximal enzyme activity.</text>
</comment>
<comment type="similarity">
    <text evidence="3 8">Belongs to the DAD/OST2 family.</text>
</comment>
<feature type="transmembrane region" description="Helical" evidence="8">
    <location>
        <begin position="49"/>
        <end position="71"/>
    </location>
</feature>
<keyword evidence="6 8" id="KW-1133">Transmembrane helix</keyword>
<keyword evidence="7 8" id="KW-0472">Membrane</keyword>
<comment type="pathway">
    <text evidence="2 8">Protein modification; protein glycosylation.</text>
</comment>
<feature type="transmembrane region" description="Helical" evidence="8">
    <location>
        <begin position="77"/>
        <end position="101"/>
    </location>
</feature>